<evidence type="ECO:0000256" key="1">
    <source>
        <dbReference type="ARBA" id="ARBA00009558"/>
    </source>
</evidence>
<dbReference type="EC" id="2.4.2.31" evidence="10"/>
<dbReference type="PANTHER" id="PTHR10339:SF19">
    <property type="entry name" value="GPI-LINKED NAD(P)(+)--ARGININE ADP-RIBOSYLTRANSFERASE 1"/>
    <property type="match status" value="1"/>
</dbReference>
<evidence type="ECO:0000256" key="4">
    <source>
        <dbReference type="ARBA" id="ARBA00022695"/>
    </source>
</evidence>
<dbReference type="GO" id="GO:0106274">
    <property type="term" value="F:NAD+-protein-arginine ADP-ribosyltransferase activity"/>
    <property type="evidence" value="ECO:0007669"/>
    <property type="project" value="UniProtKB-EC"/>
</dbReference>
<reference evidence="11" key="1">
    <citation type="submission" date="2020-10" db="EMBL/GenBank/DDBJ databases">
        <title>Catharus ustulatus (Swainson's thrush) genome, bCatUst1, primary haplotype v2.</title>
        <authorList>
            <person name="Delmore K."/>
            <person name="Vafadar M."/>
            <person name="Formenti G."/>
            <person name="Chow W."/>
            <person name="Pelan S."/>
            <person name="Howe K."/>
            <person name="Rhie A."/>
            <person name="Mountcastle J."/>
            <person name="Haase B."/>
            <person name="Fedrigo O."/>
            <person name="Jarvis E.D."/>
        </authorList>
    </citation>
    <scope>NUCLEOTIDE SEQUENCE [LARGE SCALE GENOMIC DNA]</scope>
</reference>
<sequence length="136" mass="14700">MTLLALTLALLAMTVATGDIPMKPLDMAPDSFDDQYQGCGPAMEEALPALNRSEFQKNLLYAKVWPMAVAEWQKWGSPVSPLSSPDQAIAIMAYTMEDLYKEFNDKVRVTGIPRTPGRLGGLLLATTALAVATGIL</sequence>
<feature type="chain" id="PRO_5034987454" description="NAD(P)(+)--arginine ADP-ribosyltransferase" evidence="10">
    <location>
        <begin position="19"/>
        <end position="136"/>
    </location>
</feature>
<dbReference type="InterPro" id="IPR000768">
    <property type="entry name" value="ART"/>
</dbReference>
<evidence type="ECO:0000256" key="3">
    <source>
        <dbReference type="ARBA" id="ARBA00022679"/>
    </source>
</evidence>
<evidence type="ECO:0000313" key="12">
    <source>
        <dbReference type="Proteomes" id="UP000694563"/>
    </source>
</evidence>
<evidence type="ECO:0000256" key="8">
    <source>
        <dbReference type="ARBA" id="ARBA00023157"/>
    </source>
</evidence>
<comment type="catalytic activity">
    <reaction evidence="9 10">
        <text>L-arginyl-[protein] + NAD(+) = N(omega)-(ADP-D-ribosyl)-L-arginyl-[protein] + nicotinamide + H(+)</text>
        <dbReference type="Rhea" id="RHEA:19149"/>
        <dbReference type="Rhea" id="RHEA-COMP:10532"/>
        <dbReference type="Rhea" id="RHEA-COMP:15087"/>
        <dbReference type="ChEBI" id="CHEBI:15378"/>
        <dbReference type="ChEBI" id="CHEBI:17154"/>
        <dbReference type="ChEBI" id="CHEBI:29965"/>
        <dbReference type="ChEBI" id="CHEBI:57540"/>
        <dbReference type="ChEBI" id="CHEBI:142554"/>
        <dbReference type="EC" id="2.4.2.31"/>
    </reaction>
</comment>
<dbReference type="PRINTS" id="PR00970">
    <property type="entry name" value="RIBTRNSFRASE"/>
</dbReference>
<protein>
    <recommendedName>
        <fullName evidence="10">NAD(P)(+)--arginine ADP-ribosyltransferase</fullName>
        <ecNumber evidence="10">2.4.2.31</ecNumber>
    </recommendedName>
    <alternativeName>
        <fullName evidence="10">Mono(ADP-ribosyl)transferase</fullName>
    </alternativeName>
</protein>
<comment type="similarity">
    <text evidence="1 10">Belongs to the Arg-specific ADP-ribosyltransferase family.</text>
</comment>
<feature type="signal peptide" evidence="10">
    <location>
        <begin position="1"/>
        <end position="18"/>
    </location>
</feature>
<evidence type="ECO:0000313" key="11">
    <source>
        <dbReference type="Ensembl" id="ENSCUSP00005015710.1"/>
    </source>
</evidence>
<dbReference type="AlphaFoldDB" id="A0A8C3UJY2"/>
<keyword evidence="8" id="KW-1015">Disulfide bond</keyword>
<organism evidence="11 12">
    <name type="scientific">Catharus ustulatus</name>
    <name type="common">Russet-backed thrush</name>
    <name type="synonym">Hylocichla ustulatus</name>
    <dbReference type="NCBI Taxonomy" id="91951"/>
    <lineage>
        <taxon>Eukaryota</taxon>
        <taxon>Metazoa</taxon>
        <taxon>Chordata</taxon>
        <taxon>Craniata</taxon>
        <taxon>Vertebrata</taxon>
        <taxon>Euteleostomi</taxon>
        <taxon>Archelosauria</taxon>
        <taxon>Archosauria</taxon>
        <taxon>Dinosauria</taxon>
        <taxon>Saurischia</taxon>
        <taxon>Theropoda</taxon>
        <taxon>Coelurosauria</taxon>
        <taxon>Aves</taxon>
        <taxon>Neognathae</taxon>
        <taxon>Neoaves</taxon>
        <taxon>Telluraves</taxon>
        <taxon>Australaves</taxon>
        <taxon>Passeriformes</taxon>
        <taxon>Turdidae</taxon>
        <taxon>Catharus</taxon>
    </lineage>
</organism>
<evidence type="ECO:0000256" key="10">
    <source>
        <dbReference type="RuleBase" id="RU361228"/>
    </source>
</evidence>
<evidence type="ECO:0000256" key="9">
    <source>
        <dbReference type="ARBA" id="ARBA00047597"/>
    </source>
</evidence>
<keyword evidence="6 10" id="KW-0521">NADP</keyword>
<keyword evidence="4" id="KW-0548">Nucleotidyltransferase</keyword>
<evidence type="ECO:0000256" key="2">
    <source>
        <dbReference type="ARBA" id="ARBA00022676"/>
    </source>
</evidence>
<keyword evidence="5 10" id="KW-0732">Signal</keyword>
<dbReference type="GO" id="GO:0016779">
    <property type="term" value="F:nucleotidyltransferase activity"/>
    <property type="evidence" value="ECO:0007669"/>
    <property type="project" value="UniProtKB-KW"/>
</dbReference>
<dbReference type="SUPFAM" id="SSF56399">
    <property type="entry name" value="ADP-ribosylation"/>
    <property type="match status" value="1"/>
</dbReference>
<proteinExistence type="inferred from homology"/>
<dbReference type="GO" id="GO:0003950">
    <property type="term" value="F:NAD+ poly-ADP-ribosyltransferase activity"/>
    <property type="evidence" value="ECO:0007669"/>
    <property type="project" value="TreeGrafter"/>
</dbReference>
<dbReference type="PANTHER" id="PTHR10339">
    <property type="entry name" value="ADP-RIBOSYLTRANSFERASE"/>
    <property type="match status" value="1"/>
</dbReference>
<evidence type="ECO:0000256" key="6">
    <source>
        <dbReference type="ARBA" id="ARBA00022857"/>
    </source>
</evidence>
<evidence type="ECO:0000256" key="5">
    <source>
        <dbReference type="ARBA" id="ARBA00022729"/>
    </source>
</evidence>
<dbReference type="Ensembl" id="ENSCUST00005016311.1">
    <property type="protein sequence ID" value="ENSCUSP00005015710.1"/>
    <property type="gene ID" value="ENSCUSG00005010096.1"/>
</dbReference>
<keyword evidence="2 10" id="KW-0328">Glycosyltransferase</keyword>
<dbReference type="Pfam" id="PF01129">
    <property type="entry name" value="ART"/>
    <property type="match status" value="1"/>
</dbReference>
<reference evidence="11" key="3">
    <citation type="submission" date="2025-09" db="UniProtKB">
        <authorList>
            <consortium name="Ensembl"/>
        </authorList>
    </citation>
    <scope>IDENTIFICATION</scope>
</reference>
<keyword evidence="3 10" id="KW-0808">Transferase</keyword>
<accession>A0A8C3UJY2</accession>
<keyword evidence="7 10" id="KW-0520">NAD</keyword>
<name>A0A8C3UJY2_CATUS</name>
<reference evidence="11" key="2">
    <citation type="submission" date="2025-08" db="UniProtKB">
        <authorList>
            <consortium name="Ensembl"/>
        </authorList>
    </citation>
    <scope>IDENTIFICATION</scope>
</reference>
<dbReference type="InterPro" id="IPR050999">
    <property type="entry name" value="ADP-ribosyltransferase_ARG"/>
</dbReference>
<dbReference type="Gene3D" id="3.90.176.10">
    <property type="entry name" value="Toxin ADP-ribosyltransferase, Chain A, domain 1"/>
    <property type="match status" value="1"/>
</dbReference>
<evidence type="ECO:0000256" key="7">
    <source>
        <dbReference type="ARBA" id="ARBA00023027"/>
    </source>
</evidence>
<dbReference type="Proteomes" id="UP000694563">
    <property type="component" value="Chromosome 1"/>
</dbReference>
<keyword evidence="12" id="KW-1185">Reference proteome</keyword>